<evidence type="ECO:0000313" key="3">
    <source>
        <dbReference type="EMBL" id="SBT37822.1"/>
    </source>
</evidence>
<keyword evidence="5" id="KW-1185">Reference proteome</keyword>
<sequence>MATHAKCQTWQHTRRAKHGNTHERRKDGNVREICPNKTCTCASGAFGKKQKLGNFKNVRVKRPPQCIRVDTVQHALHASSSYFRLSRLPRRIAKTSSSGHITF</sequence>
<reference evidence="4 5" key="1">
    <citation type="submission" date="2016-05" db="EMBL/GenBank/DDBJ databases">
        <authorList>
            <person name="Naeem Raeece"/>
        </authorList>
    </citation>
    <scope>NUCLEOTIDE SEQUENCE [LARGE SCALE GENOMIC DNA]</scope>
</reference>
<dbReference type="AlphaFoldDB" id="A0A1A8YY50"/>
<protein>
    <submittedName>
        <fullName evidence="2">Uncharacterized protein</fullName>
    </submittedName>
</protein>
<gene>
    <name evidence="2" type="ORF">POVWA1_032230</name>
    <name evidence="3" type="ORF">POVWA2_034540</name>
</gene>
<evidence type="ECO:0000313" key="4">
    <source>
        <dbReference type="Proteomes" id="UP000078550"/>
    </source>
</evidence>
<name>A0A1A8YY50_PLAOA</name>
<dbReference type="Proteomes" id="UP000078555">
    <property type="component" value="Unassembled WGS sequence"/>
</dbReference>
<accession>A0A1A8YY50</accession>
<reference evidence="2" key="2">
    <citation type="submission" date="2016-05" db="EMBL/GenBank/DDBJ databases">
        <authorList>
            <person name="Lavstsen T."/>
            <person name="Jespersen J.S."/>
        </authorList>
    </citation>
    <scope>NUCLEOTIDE SEQUENCE [LARGE SCALE GENOMIC DNA]</scope>
</reference>
<proteinExistence type="predicted"/>
<organism evidence="2 5">
    <name type="scientific">Plasmodium ovale wallikeri</name>
    <dbReference type="NCBI Taxonomy" id="864142"/>
    <lineage>
        <taxon>Eukaryota</taxon>
        <taxon>Sar</taxon>
        <taxon>Alveolata</taxon>
        <taxon>Apicomplexa</taxon>
        <taxon>Aconoidasida</taxon>
        <taxon>Haemosporida</taxon>
        <taxon>Plasmodiidae</taxon>
        <taxon>Plasmodium</taxon>
        <taxon>Plasmodium (Plasmodium)</taxon>
    </lineage>
</organism>
<dbReference type="EMBL" id="FLRE01000130">
    <property type="protein sequence ID" value="SBT37822.1"/>
    <property type="molecule type" value="Genomic_DNA"/>
</dbReference>
<feature type="region of interest" description="Disordered" evidence="1">
    <location>
        <begin position="1"/>
        <end position="29"/>
    </location>
</feature>
<dbReference type="Proteomes" id="UP000078550">
    <property type="component" value="Unassembled WGS sequence"/>
</dbReference>
<evidence type="ECO:0000313" key="5">
    <source>
        <dbReference type="Proteomes" id="UP000078555"/>
    </source>
</evidence>
<evidence type="ECO:0000313" key="2">
    <source>
        <dbReference type="EMBL" id="SBT36386.1"/>
    </source>
</evidence>
<feature type="compositionally biased region" description="Basic and acidic residues" evidence="1">
    <location>
        <begin position="20"/>
        <end position="29"/>
    </location>
</feature>
<dbReference type="EMBL" id="FLRD01000095">
    <property type="protein sequence ID" value="SBT36386.1"/>
    <property type="molecule type" value="Genomic_DNA"/>
</dbReference>
<feature type="compositionally biased region" description="Polar residues" evidence="1">
    <location>
        <begin position="1"/>
        <end position="11"/>
    </location>
</feature>
<evidence type="ECO:0000256" key="1">
    <source>
        <dbReference type="SAM" id="MobiDB-lite"/>
    </source>
</evidence>